<feature type="transmembrane region" description="Helical" evidence="7">
    <location>
        <begin position="475"/>
        <end position="494"/>
    </location>
</feature>
<keyword evidence="4 7" id="KW-1133">Transmembrane helix</keyword>
<accession>A0A9N8E5V2</accession>
<proteinExistence type="inferred from homology"/>
<feature type="transmembrane region" description="Helical" evidence="7">
    <location>
        <begin position="291"/>
        <end position="309"/>
    </location>
</feature>
<feature type="region of interest" description="Disordered" evidence="6">
    <location>
        <begin position="53"/>
        <end position="82"/>
    </location>
</feature>
<keyword evidence="8" id="KW-0732">Signal</keyword>
<evidence type="ECO:0000313" key="9">
    <source>
        <dbReference type="EMBL" id="CAB9512314.1"/>
    </source>
</evidence>
<feature type="chain" id="PRO_5040462963" evidence="8">
    <location>
        <begin position="26"/>
        <end position="604"/>
    </location>
</feature>
<dbReference type="Pfam" id="PF01554">
    <property type="entry name" value="MatE"/>
    <property type="match status" value="2"/>
</dbReference>
<evidence type="ECO:0000256" key="6">
    <source>
        <dbReference type="SAM" id="MobiDB-lite"/>
    </source>
</evidence>
<comment type="subcellular location">
    <subcellularLocation>
        <location evidence="1">Membrane</location>
        <topology evidence="1">Multi-pass membrane protein</topology>
    </subcellularLocation>
</comment>
<keyword evidence="3 7" id="KW-0812">Transmembrane</keyword>
<dbReference type="Proteomes" id="UP001153069">
    <property type="component" value="Unassembled WGS sequence"/>
</dbReference>
<sequence length="604" mass="65561">MPKRSIAVLSLTLVAGVLQSSSVKAFSAPHSLSVSRAIVHPRQESAPFPRRINNRLWEKTNDEEDTSSPLSTPSENNNVDAIPLTTDDASSIAAGGTQSGNNLPSYRELFVFTATTILIWISEPLLSLVDTTVVGLTQRNAVVQVAALGPATTLIDSLQYLTYFLAMATTTEVAKYLALKDYRKLQQVTSQILGVAGVLGLLITATIWGFGYPLLKTMIGTSQSPELVGLAARYCWIRASVAPLAIMGFVAETNCLANVDTKTPALAVLSASIINIVGDVALSVWGMQGAAVATALATVASTTIMLRRVKKRKEMWRQMELGETTNGDAASMMNGNAGISAVVEGSPTLNVSVNGALEKEYAELEEIVPKSKKTKDGEEIPFLSLPDRASFIELLKLSGPMFFVMLGKIACYSAMSIRATDFGVVNLAAHSIMMRVFFFFTCFGDSLSQATQSFLPKALYPKPIAKDLRKMLKRFFVFSTCVGLFISQSSSWVLSNLGSYLTNDKLVVTTIAKHTKLLSLSLLLHPFIMLTEGTLTATRDFANMISSYTVTMIMHFTLLGFTCSSFQDIWKVLFLFQGTRLTLFGARVLSKVVRKPKDALPQSA</sequence>
<keyword evidence="5 7" id="KW-0472">Membrane</keyword>
<keyword evidence="10" id="KW-1185">Reference proteome</keyword>
<feature type="transmembrane region" description="Helical" evidence="7">
    <location>
        <begin position="263"/>
        <end position="285"/>
    </location>
</feature>
<evidence type="ECO:0000313" key="10">
    <source>
        <dbReference type="Proteomes" id="UP001153069"/>
    </source>
</evidence>
<feature type="signal peptide" evidence="8">
    <location>
        <begin position="1"/>
        <end position="25"/>
    </location>
</feature>
<reference evidence="9" key="1">
    <citation type="submission" date="2020-06" db="EMBL/GenBank/DDBJ databases">
        <authorList>
            <consortium name="Plant Systems Biology data submission"/>
        </authorList>
    </citation>
    <scope>NUCLEOTIDE SEQUENCE</scope>
    <source>
        <strain evidence="9">D6</strain>
    </source>
</reference>
<dbReference type="OrthoDB" id="423427at2759"/>
<dbReference type="GO" id="GO:0016020">
    <property type="term" value="C:membrane"/>
    <property type="evidence" value="ECO:0007669"/>
    <property type="project" value="UniProtKB-SubCell"/>
</dbReference>
<name>A0A9N8E5V2_9STRA</name>
<dbReference type="PANTHER" id="PTHR42893:SF9">
    <property type="entry name" value="PROTEIN DETOXIFICATION 46, CHLOROPLASTIC"/>
    <property type="match status" value="1"/>
</dbReference>
<comment type="caution">
    <text evidence="9">The sequence shown here is derived from an EMBL/GenBank/DDBJ whole genome shotgun (WGS) entry which is preliminary data.</text>
</comment>
<evidence type="ECO:0000256" key="3">
    <source>
        <dbReference type="ARBA" id="ARBA00022692"/>
    </source>
</evidence>
<dbReference type="PANTHER" id="PTHR42893">
    <property type="entry name" value="PROTEIN DETOXIFICATION 44, CHLOROPLASTIC-RELATED"/>
    <property type="match status" value="1"/>
</dbReference>
<evidence type="ECO:0000256" key="2">
    <source>
        <dbReference type="ARBA" id="ARBA00010199"/>
    </source>
</evidence>
<dbReference type="InterPro" id="IPR044644">
    <property type="entry name" value="DinF-like"/>
</dbReference>
<feature type="transmembrane region" description="Helical" evidence="7">
    <location>
        <begin position="506"/>
        <end position="529"/>
    </location>
</feature>
<dbReference type="AlphaFoldDB" id="A0A9N8E5V2"/>
<dbReference type="InterPro" id="IPR002528">
    <property type="entry name" value="MATE_fam"/>
</dbReference>
<evidence type="ECO:0000256" key="7">
    <source>
        <dbReference type="SAM" id="Phobius"/>
    </source>
</evidence>
<feature type="transmembrane region" description="Helical" evidence="7">
    <location>
        <begin position="231"/>
        <end position="251"/>
    </location>
</feature>
<feature type="transmembrane region" description="Helical" evidence="7">
    <location>
        <begin position="427"/>
        <end position="447"/>
    </location>
</feature>
<feature type="transmembrane region" description="Helical" evidence="7">
    <location>
        <begin position="541"/>
        <end position="563"/>
    </location>
</feature>
<feature type="transmembrane region" description="Helical" evidence="7">
    <location>
        <begin position="191"/>
        <end position="211"/>
    </location>
</feature>
<feature type="transmembrane region" description="Helical" evidence="7">
    <location>
        <begin position="160"/>
        <end position="179"/>
    </location>
</feature>
<evidence type="ECO:0000256" key="4">
    <source>
        <dbReference type="ARBA" id="ARBA00022989"/>
    </source>
</evidence>
<protein>
    <submittedName>
        <fullName evidence="9">Mate efflux family protein</fullName>
    </submittedName>
</protein>
<evidence type="ECO:0000256" key="5">
    <source>
        <dbReference type="ARBA" id="ARBA00023136"/>
    </source>
</evidence>
<dbReference type="EMBL" id="CAICTM010000528">
    <property type="protein sequence ID" value="CAB9512314.1"/>
    <property type="molecule type" value="Genomic_DNA"/>
</dbReference>
<feature type="compositionally biased region" description="Polar residues" evidence="6">
    <location>
        <begin position="67"/>
        <end position="79"/>
    </location>
</feature>
<dbReference type="GO" id="GO:0042910">
    <property type="term" value="F:xenobiotic transmembrane transporter activity"/>
    <property type="evidence" value="ECO:0007669"/>
    <property type="project" value="InterPro"/>
</dbReference>
<evidence type="ECO:0000256" key="8">
    <source>
        <dbReference type="SAM" id="SignalP"/>
    </source>
</evidence>
<comment type="similarity">
    <text evidence="2">Belongs to the multi antimicrobial extrusion (MATE) (TC 2.A.66.1) family.</text>
</comment>
<dbReference type="GO" id="GO:0015297">
    <property type="term" value="F:antiporter activity"/>
    <property type="evidence" value="ECO:0007669"/>
    <property type="project" value="InterPro"/>
</dbReference>
<organism evidence="9 10">
    <name type="scientific">Seminavis robusta</name>
    <dbReference type="NCBI Taxonomy" id="568900"/>
    <lineage>
        <taxon>Eukaryota</taxon>
        <taxon>Sar</taxon>
        <taxon>Stramenopiles</taxon>
        <taxon>Ochrophyta</taxon>
        <taxon>Bacillariophyta</taxon>
        <taxon>Bacillariophyceae</taxon>
        <taxon>Bacillariophycidae</taxon>
        <taxon>Naviculales</taxon>
        <taxon>Naviculaceae</taxon>
        <taxon>Seminavis</taxon>
    </lineage>
</organism>
<evidence type="ECO:0000256" key="1">
    <source>
        <dbReference type="ARBA" id="ARBA00004141"/>
    </source>
</evidence>
<gene>
    <name evidence="9" type="ORF">SEMRO_529_G160990.1</name>
</gene>